<dbReference type="GeneID" id="100890742"/>
<keyword evidence="2" id="KW-0812">Transmembrane</keyword>
<sequence>MTITDKKQVKDYSAYTSGRMEDVCLNPNEDVSSCGSCLRDFATLPDKPSWCVESRPPKNLLALWIILALLIAFAVCCILCYHFWKKIRRWTLIIRIIRWIDHIRTGTDTTDSPQSDQNIPLDKGNGSKDDNIAPEKGDKKDTSPMLPSENSPTPV</sequence>
<dbReference type="InParanoid" id="A0A7M7HGM9"/>
<evidence type="ECO:0000313" key="4">
    <source>
        <dbReference type="Proteomes" id="UP000007110"/>
    </source>
</evidence>
<evidence type="ECO:0000256" key="2">
    <source>
        <dbReference type="SAM" id="Phobius"/>
    </source>
</evidence>
<dbReference type="AlphaFoldDB" id="A0A7M7HGM9"/>
<protein>
    <submittedName>
        <fullName evidence="3">Uncharacterized protein</fullName>
    </submittedName>
</protein>
<keyword evidence="2" id="KW-1133">Transmembrane helix</keyword>
<accession>A0A7M7HGM9</accession>
<dbReference type="Proteomes" id="UP000007110">
    <property type="component" value="Unassembled WGS sequence"/>
</dbReference>
<organism evidence="3 4">
    <name type="scientific">Strongylocentrotus purpuratus</name>
    <name type="common">Purple sea urchin</name>
    <dbReference type="NCBI Taxonomy" id="7668"/>
    <lineage>
        <taxon>Eukaryota</taxon>
        <taxon>Metazoa</taxon>
        <taxon>Echinodermata</taxon>
        <taxon>Eleutherozoa</taxon>
        <taxon>Echinozoa</taxon>
        <taxon>Echinoidea</taxon>
        <taxon>Euechinoidea</taxon>
        <taxon>Echinacea</taxon>
        <taxon>Camarodonta</taxon>
        <taxon>Echinidea</taxon>
        <taxon>Strongylocentrotidae</taxon>
        <taxon>Strongylocentrotus</taxon>
    </lineage>
</organism>
<feature type="compositionally biased region" description="Basic and acidic residues" evidence="1">
    <location>
        <begin position="125"/>
        <end position="142"/>
    </location>
</feature>
<evidence type="ECO:0000256" key="1">
    <source>
        <dbReference type="SAM" id="MobiDB-lite"/>
    </source>
</evidence>
<reference evidence="3" key="2">
    <citation type="submission" date="2021-01" db="UniProtKB">
        <authorList>
            <consortium name="EnsemblMetazoa"/>
        </authorList>
    </citation>
    <scope>IDENTIFICATION</scope>
</reference>
<feature type="compositionally biased region" description="Polar residues" evidence="1">
    <location>
        <begin position="107"/>
        <end position="118"/>
    </location>
</feature>
<proteinExistence type="predicted"/>
<reference evidence="4" key="1">
    <citation type="submission" date="2015-02" db="EMBL/GenBank/DDBJ databases">
        <title>Genome sequencing for Strongylocentrotus purpuratus.</title>
        <authorList>
            <person name="Murali S."/>
            <person name="Liu Y."/>
            <person name="Vee V."/>
            <person name="English A."/>
            <person name="Wang M."/>
            <person name="Skinner E."/>
            <person name="Han Y."/>
            <person name="Muzny D.M."/>
            <person name="Worley K.C."/>
            <person name="Gibbs R.A."/>
        </authorList>
    </citation>
    <scope>NUCLEOTIDE SEQUENCE</scope>
</reference>
<name>A0A7M7HGM9_STRPU</name>
<dbReference type="EnsemblMetazoa" id="XM_011668912">
    <property type="protein sequence ID" value="XP_011667214"/>
    <property type="gene ID" value="LOC100890742"/>
</dbReference>
<evidence type="ECO:0000313" key="3">
    <source>
        <dbReference type="EnsemblMetazoa" id="XP_011667214"/>
    </source>
</evidence>
<keyword evidence="2" id="KW-0472">Membrane</keyword>
<keyword evidence="4" id="KW-1185">Reference proteome</keyword>
<feature type="region of interest" description="Disordered" evidence="1">
    <location>
        <begin position="107"/>
        <end position="155"/>
    </location>
</feature>
<dbReference type="RefSeq" id="XP_011667214.1">
    <property type="nucleotide sequence ID" value="XM_011668912.2"/>
</dbReference>
<feature type="transmembrane region" description="Helical" evidence="2">
    <location>
        <begin position="61"/>
        <end position="84"/>
    </location>
</feature>